<keyword evidence="1" id="KW-0732">Signal</keyword>
<reference evidence="2" key="1">
    <citation type="submission" date="2020-11" db="EMBL/GenBank/DDBJ databases">
        <authorList>
            <person name="Tran Van P."/>
        </authorList>
    </citation>
    <scope>NUCLEOTIDE SEQUENCE</scope>
</reference>
<protein>
    <submittedName>
        <fullName evidence="2">Uncharacterized protein</fullName>
    </submittedName>
</protein>
<evidence type="ECO:0000313" key="3">
    <source>
        <dbReference type="Proteomes" id="UP000677054"/>
    </source>
</evidence>
<feature type="signal peptide" evidence="1">
    <location>
        <begin position="1"/>
        <end position="20"/>
    </location>
</feature>
<dbReference type="EMBL" id="CAJPEV010000289">
    <property type="protein sequence ID" value="CAG0883516.1"/>
    <property type="molecule type" value="Genomic_DNA"/>
</dbReference>
<accession>A0A7R8ZZE5</accession>
<name>A0A7R8ZZE5_9CRUS</name>
<evidence type="ECO:0000256" key="1">
    <source>
        <dbReference type="SAM" id="SignalP"/>
    </source>
</evidence>
<proteinExistence type="predicted"/>
<gene>
    <name evidence="2" type="ORF">DSTB1V02_LOCUS2547</name>
</gene>
<evidence type="ECO:0000313" key="2">
    <source>
        <dbReference type="EMBL" id="CAD7242589.1"/>
    </source>
</evidence>
<dbReference type="EMBL" id="LR899806">
    <property type="protein sequence ID" value="CAD7242589.1"/>
    <property type="molecule type" value="Genomic_DNA"/>
</dbReference>
<dbReference type="Proteomes" id="UP000677054">
    <property type="component" value="Unassembled WGS sequence"/>
</dbReference>
<dbReference type="AlphaFoldDB" id="A0A7R8ZZE5"/>
<organism evidence="2">
    <name type="scientific">Darwinula stevensoni</name>
    <dbReference type="NCBI Taxonomy" id="69355"/>
    <lineage>
        <taxon>Eukaryota</taxon>
        <taxon>Metazoa</taxon>
        <taxon>Ecdysozoa</taxon>
        <taxon>Arthropoda</taxon>
        <taxon>Crustacea</taxon>
        <taxon>Oligostraca</taxon>
        <taxon>Ostracoda</taxon>
        <taxon>Podocopa</taxon>
        <taxon>Podocopida</taxon>
        <taxon>Darwinulocopina</taxon>
        <taxon>Darwinuloidea</taxon>
        <taxon>Darwinulidae</taxon>
        <taxon>Darwinula</taxon>
    </lineage>
</organism>
<keyword evidence="3" id="KW-1185">Reference proteome</keyword>
<sequence length="61" mass="6702">MNVLYGILVVLMGLLAYSEAQSAKSLFGYRPHGPPGLASLRNFARLHHGQHHGPRRKGIIP</sequence>
<feature type="chain" id="PRO_5036209540" evidence="1">
    <location>
        <begin position="21"/>
        <end position="61"/>
    </location>
</feature>